<gene>
    <name evidence="1" type="ORF">A2110_01255</name>
</gene>
<evidence type="ECO:0000313" key="2">
    <source>
        <dbReference type="Proteomes" id="UP000176273"/>
    </source>
</evidence>
<sequence length="105" mass="11051">MVYHVTGVSLTGAQELMKKALPILKEHGAPTDINTCAFGGAIVVGPDGDFLSGASHITFGFPAFDNLRKGHLQQLADELAQALGVPCYTLCADVFAGFPHEEVPP</sequence>
<accession>A0A1F6BJ68</accession>
<reference evidence="1 2" key="1">
    <citation type="journal article" date="2016" name="Nat. Commun.">
        <title>Thousands of microbial genomes shed light on interconnected biogeochemical processes in an aquifer system.</title>
        <authorList>
            <person name="Anantharaman K."/>
            <person name="Brown C.T."/>
            <person name="Hug L.A."/>
            <person name="Sharon I."/>
            <person name="Castelle C.J."/>
            <person name="Probst A.J."/>
            <person name="Thomas B.C."/>
            <person name="Singh A."/>
            <person name="Wilkins M.J."/>
            <person name="Karaoz U."/>
            <person name="Brodie E.L."/>
            <person name="Williams K.H."/>
            <person name="Hubbard S.S."/>
            <person name="Banfield J.F."/>
        </authorList>
    </citation>
    <scope>NUCLEOTIDE SEQUENCE [LARGE SCALE GENOMIC DNA]</scope>
</reference>
<comment type="caution">
    <text evidence="1">The sequence shown here is derived from an EMBL/GenBank/DDBJ whole genome shotgun (WGS) entry which is preliminary data.</text>
</comment>
<dbReference type="EMBL" id="MFKH01000016">
    <property type="protein sequence ID" value="OGG36812.1"/>
    <property type="molecule type" value="Genomic_DNA"/>
</dbReference>
<evidence type="ECO:0000313" key="1">
    <source>
        <dbReference type="EMBL" id="OGG36812.1"/>
    </source>
</evidence>
<name>A0A1F6BJ68_9BACT</name>
<protein>
    <submittedName>
        <fullName evidence="1">Uncharacterized protein</fullName>
    </submittedName>
</protein>
<proteinExistence type="predicted"/>
<dbReference type="AlphaFoldDB" id="A0A1F6BJ68"/>
<organism evidence="1 2">
    <name type="scientific">Candidatus Jorgensenbacteria bacterium GWA1_54_12</name>
    <dbReference type="NCBI Taxonomy" id="1798468"/>
    <lineage>
        <taxon>Bacteria</taxon>
        <taxon>Candidatus Joergenseniibacteriota</taxon>
    </lineage>
</organism>
<dbReference type="Proteomes" id="UP000176273">
    <property type="component" value="Unassembled WGS sequence"/>
</dbReference>